<dbReference type="RefSeq" id="XP_007514888.1">
    <property type="nucleotide sequence ID" value="XM_007514826.1"/>
</dbReference>
<accession>K8F0Q0</accession>
<evidence type="ECO:0000313" key="3">
    <source>
        <dbReference type="Proteomes" id="UP000198341"/>
    </source>
</evidence>
<sequence>MLPPPNPIGGVGFNSSNNQFPFHHHNRRNNNSFRGRSANFNGKRGGGKSNNETRREVIKSDSNSSRHPNNGNKPTNSNSNANSSSSVSSSSSGKEIASGGGAGGGWKEKLSGWSTAASSWSAKTLEGSSNSLSKALTDFNKQFKPQMEVAVDFVGPTWDRAVEIAKPVTGPLREAWLGLSPQTRAFVKPAATGTAVAHIILGFPSRRYARKLERKITEMEKERVQLMVDDFSLEKEVLTLSAENRRLEKRVLRSEMALHAIRRRVAEFSLPNKAKDAYGIDANPNDTNGDGVNDYGLAAKNLASSQEMAWRKTQALKDAGVLQERGGNEQHNVYENGIQKASSSSSSSGEGGNWSVEQNMWALGATVAAEEASSSNDGSAGTFLPPRY</sequence>
<gene>
    <name evidence="2" type="ORF">Bathy02g01390</name>
</gene>
<evidence type="ECO:0000256" key="1">
    <source>
        <dbReference type="SAM" id="MobiDB-lite"/>
    </source>
</evidence>
<organism evidence="2 3">
    <name type="scientific">Bathycoccus prasinos</name>
    <dbReference type="NCBI Taxonomy" id="41875"/>
    <lineage>
        <taxon>Eukaryota</taxon>
        <taxon>Viridiplantae</taxon>
        <taxon>Chlorophyta</taxon>
        <taxon>Mamiellophyceae</taxon>
        <taxon>Mamiellales</taxon>
        <taxon>Bathycoccaceae</taxon>
        <taxon>Bathycoccus</taxon>
    </lineage>
</organism>
<evidence type="ECO:0000313" key="2">
    <source>
        <dbReference type="EMBL" id="CCO15128.1"/>
    </source>
</evidence>
<dbReference type="EMBL" id="FO082277">
    <property type="protein sequence ID" value="CCO15128.1"/>
    <property type="molecule type" value="Genomic_DNA"/>
</dbReference>
<dbReference type="GeneID" id="19017253"/>
<feature type="region of interest" description="Disordered" evidence="1">
    <location>
        <begin position="1"/>
        <end position="106"/>
    </location>
</feature>
<dbReference type="AlphaFoldDB" id="K8F0Q0"/>
<name>K8F0Q0_9CHLO</name>
<dbReference type="Proteomes" id="UP000198341">
    <property type="component" value="Chromosome 2"/>
</dbReference>
<dbReference type="OrthoDB" id="500029at2759"/>
<feature type="compositionally biased region" description="Low complexity" evidence="1">
    <location>
        <begin position="29"/>
        <end position="41"/>
    </location>
</feature>
<reference evidence="2 3" key="1">
    <citation type="submission" date="2011-10" db="EMBL/GenBank/DDBJ databases">
        <authorList>
            <person name="Genoscope - CEA"/>
        </authorList>
    </citation>
    <scope>NUCLEOTIDE SEQUENCE [LARGE SCALE GENOMIC DNA]</scope>
    <source>
        <strain evidence="2 3">RCC 1105</strain>
    </source>
</reference>
<dbReference type="KEGG" id="bpg:Bathy02g01390"/>
<keyword evidence="3" id="KW-1185">Reference proteome</keyword>
<feature type="compositionally biased region" description="Low complexity" evidence="1">
    <location>
        <begin position="69"/>
        <end position="97"/>
    </location>
</feature>
<feature type="region of interest" description="Disordered" evidence="1">
    <location>
        <begin position="367"/>
        <end position="388"/>
    </location>
</feature>
<protein>
    <submittedName>
        <fullName evidence="2">Uncharacterized protein</fullName>
    </submittedName>
</protein>
<proteinExistence type="predicted"/>